<accession>A0A397U9M9</accession>
<protein>
    <submittedName>
        <fullName evidence="1">Uncharacterized protein</fullName>
    </submittedName>
</protein>
<gene>
    <name evidence="1" type="ORF">C2G38_2118375</name>
</gene>
<name>A0A397U9M9_9GLOM</name>
<keyword evidence="2" id="KW-1185">Reference proteome</keyword>
<dbReference type="AlphaFoldDB" id="A0A397U9M9"/>
<dbReference type="Proteomes" id="UP000266673">
    <property type="component" value="Unassembled WGS sequence"/>
</dbReference>
<dbReference type="EMBL" id="QKWP01001981">
    <property type="protein sequence ID" value="RIB05439.1"/>
    <property type="molecule type" value="Genomic_DNA"/>
</dbReference>
<proteinExistence type="predicted"/>
<organism evidence="1 2">
    <name type="scientific">Gigaspora rosea</name>
    <dbReference type="NCBI Taxonomy" id="44941"/>
    <lineage>
        <taxon>Eukaryota</taxon>
        <taxon>Fungi</taxon>
        <taxon>Fungi incertae sedis</taxon>
        <taxon>Mucoromycota</taxon>
        <taxon>Glomeromycotina</taxon>
        <taxon>Glomeromycetes</taxon>
        <taxon>Diversisporales</taxon>
        <taxon>Gigasporaceae</taxon>
        <taxon>Gigaspora</taxon>
    </lineage>
</organism>
<sequence>MVMLLFHHIFINTHLRIQNIFMVVIVYKNMVHNTLNMLSMLYKLNYQEFYKLEIRKNKGSNFIL</sequence>
<feature type="non-terminal residue" evidence="1">
    <location>
        <position position="64"/>
    </location>
</feature>
<evidence type="ECO:0000313" key="2">
    <source>
        <dbReference type="Proteomes" id="UP000266673"/>
    </source>
</evidence>
<comment type="caution">
    <text evidence="1">The sequence shown here is derived from an EMBL/GenBank/DDBJ whole genome shotgun (WGS) entry which is preliminary data.</text>
</comment>
<reference evidence="1 2" key="1">
    <citation type="submission" date="2018-06" db="EMBL/GenBank/DDBJ databases">
        <title>Comparative genomics reveals the genomic features of Rhizophagus irregularis, R. cerebriforme, R. diaphanum and Gigaspora rosea, and their symbiotic lifestyle signature.</title>
        <authorList>
            <person name="Morin E."/>
            <person name="San Clemente H."/>
            <person name="Chen E.C.H."/>
            <person name="De La Providencia I."/>
            <person name="Hainaut M."/>
            <person name="Kuo A."/>
            <person name="Kohler A."/>
            <person name="Murat C."/>
            <person name="Tang N."/>
            <person name="Roy S."/>
            <person name="Loubradou J."/>
            <person name="Henrissat B."/>
            <person name="Grigoriev I.V."/>
            <person name="Corradi N."/>
            <person name="Roux C."/>
            <person name="Martin F.M."/>
        </authorList>
    </citation>
    <scope>NUCLEOTIDE SEQUENCE [LARGE SCALE GENOMIC DNA]</scope>
    <source>
        <strain evidence="1 2">DAOM 194757</strain>
    </source>
</reference>
<evidence type="ECO:0000313" key="1">
    <source>
        <dbReference type="EMBL" id="RIB05439.1"/>
    </source>
</evidence>